<comment type="caution">
    <text evidence="1">The sequence shown here is derived from an EMBL/GenBank/DDBJ whole genome shotgun (WGS) entry which is preliminary data.</text>
</comment>
<dbReference type="RefSeq" id="WP_168037815.1">
    <property type="nucleotide sequence ID" value="NZ_JAATJH010000004.1"/>
</dbReference>
<sequence length="364" mass="40332">MAFRSFASCFSPVPFLRPGTTRFYRAVAVGLLLLFCVTAGKAQAPSPEPSTRDSALVITSDVDLFWSAYDRIVEEEDHAKQLQLINTLYIEPGTEGLTKFMASRDYTDTMYVKLINAFPKFWTSVRANTLQAHTVRPRVAGYVARLKELFPEMKPAKIYYAIGGLNSGGTGEAGTVMMGTEVSAGDPSVDVSEFDSDWLAGVFKNQTTENLVVLAIHEYVHTQQAEYTDPEGVNVAAVALVEGSCDFISELVVGQPLPATYMKVGRERAGELRAAFLQDLYGTDFNRWVYNGGDTDLGAADLGYYVGYEISRRYYENTPDKRTAISSIIRSDWTDAKLLDSFIIASGYYTEEELTTARSLLKKE</sequence>
<organism evidence="1 2">
    <name type="scientific">Neolewinella antarctica</name>
    <dbReference type="NCBI Taxonomy" id="442734"/>
    <lineage>
        <taxon>Bacteria</taxon>
        <taxon>Pseudomonadati</taxon>
        <taxon>Bacteroidota</taxon>
        <taxon>Saprospiria</taxon>
        <taxon>Saprospirales</taxon>
        <taxon>Lewinellaceae</taxon>
        <taxon>Neolewinella</taxon>
    </lineage>
</organism>
<evidence type="ECO:0008006" key="3">
    <source>
        <dbReference type="Google" id="ProtNLM"/>
    </source>
</evidence>
<proteinExistence type="predicted"/>
<accession>A0ABX0XCP4</accession>
<evidence type="ECO:0000313" key="1">
    <source>
        <dbReference type="EMBL" id="NJC27056.1"/>
    </source>
</evidence>
<dbReference type="Proteomes" id="UP000770785">
    <property type="component" value="Unassembled WGS sequence"/>
</dbReference>
<reference evidence="1 2" key="1">
    <citation type="submission" date="2020-03" db="EMBL/GenBank/DDBJ databases">
        <title>Genomic Encyclopedia of Type Strains, Phase IV (KMG-IV): sequencing the most valuable type-strain genomes for metagenomic binning, comparative biology and taxonomic classification.</title>
        <authorList>
            <person name="Goeker M."/>
        </authorList>
    </citation>
    <scope>NUCLEOTIDE SEQUENCE [LARGE SCALE GENOMIC DNA]</scope>
    <source>
        <strain evidence="1 2">DSM 105096</strain>
    </source>
</reference>
<gene>
    <name evidence="1" type="ORF">GGR27_002569</name>
</gene>
<name>A0ABX0XCP4_9BACT</name>
<keyword evidence="2" id="KW-1185">Reference proteome</keyword>
<protein>
    <recommendedName>
        <fullName evidence="3">DUF2268 domain-containing protein</fullName>
    </recommendedName>
</protein>
<evidence type="ECO:0000313" key="2">
    <source>
        <dbReference type="Proteomes" id="UP000770785"/>
    </source>
</evidence>
<dbReference type="EMBL" id="JAATJH010000004">
    <property type="protein sequence ID" value="NJC27056.1"/>
    <property type="molecule type" value="Genomic_DNA"/>
</dbReference>